<evidence type="ECO:0000256" key="2">
    <source>
        <dbReference type="ARBA" id="ARBA00023015"/>
    </source>
</evidence>
<keyword evidence="2" id="KW-0805">Transcription regulation</keyword>
<dbReference type="AlphaFoldDB" id="A0AB73T632"/>
<feature type="domain" description="HTH luxR-type" evidence="5">
    <location>
        <begin position="133"/>
        <end position="160"/>
    </location>
</feature>
<dbReference type="InterPro" id="IPR007627">
    <property type="entry name" value="RNA_pol_sigma70_r2"/>
</dbReference>
<comment type="similarity">
    <text evidence="1">Belongs to the sigma-70 factor family. ECF subfamily.</text>
</comment>
<dbReference type="GO" id="GO:0006352">
    <property type="term" value="P:DNA-templated transcription initiation"/>
    <property type="evidence" value="ECO:0007669"/>
    <property type="project" value="InterPro"/>
</dbReference>
<dbReference type="PANTHER" id="PTHR43133:SF51">
    <property type="entry name" value="RNA POLYMERASE SIGMA FACTOR"/>
    <property type="match status" value="1"/>
</dbReference>
<dbReference type="NCBIfam" id="TIGR02937">
    <property type="entry name" value="sigma70-ECF"/>
    <property type="match status" value="1"/>
</dbReference>
<dbReference type="InterPro" id="IPR036388">
    <property type="entry name" value="WH-like_DNA-bd_sf"/>
</dbReference>
<dbReference type="SUPFAM" id="SSF88946">
    <property type="entry name" value="Sigma2 domain of RNA polymerase sigma factors"/>
    <property type="match status" value="1"/>
</dbReference>
<dbReference type="CDD" id="cd06171">
    <property type="entry name" value="Sigma70_r4"/>
    <property type="match status" value="1"/>
</dbReference>
<dbReference type="EMBL" id="QGGY01000004">
    <property type="protein sequence ID" value="PWJ76811.1"/>
    <property type="molecule type" value="Genomic_DNA"/>
</dbReference>
<evidence type="ECO:0000313" key="7">
    <source>
        <dbReference type="Proteomes" id="UP000245412"/>
    </source>
</evidence>
<dbReference type="PANTHER" id="PTHR43133">
    <property type="entry name" value="RNA POLYMERASE ECF-TYPE SIGMA FACTO"/>
    <property type="match status" value="1"/>
</dbReference>
<evidence type="ECO:0000256" key="4">
    <source>
        <dbReference type="ARBA" id="ARBA00023163"/>
    </source>
</evidence>
<evidence type="ECO:0000313" key="6">
    <source>
        <dbReference type="EMBL" id="PWJ76811.1"/>
    </source>
</evidence>
<organism evidence="6 7">
    <name type="scientific">Murimonas intestini</name>
    <dbReference type="NCBI Taxonomy" id="1337051"/>
    <lineage>
        <taxon>Bacteria</taxon>
        <taxon>Bacillati</taxon>
        <taxon>Bacillota</taxon>
        <taxon>Clostridia</taxon>
        <taxon>Lachnospirales</taxon>
        <taxon>Lachnospiraceae</taxon>
        <taxon>Murimonas</taxon>
    </lineage>
</organism>
<protein>
    <submittedName>
        <fullName evidence="6">RNA polymerase sigma-70 factor (ECF subfamily)</fullName>
    </submittedName>
</protein>
<comment type="caution">
    <text evidence="6">The sequence shown here is derived from an EMBL/GenBank/DDBJ whole genome shotgun (WGS) entry which is preliminary data.</text>
</comment>
<evidence type="ECO:0000259" key="5">
    <source>
        <dbReference type="PROSITE" id="PS00622"/>
    </source>
</evidence>
<dbReference type="Pfam" id="PF08281">
    <property type="entry name" value="Sigma70_r4_2"/>
    <property type="match status" value="1"/>
</dbReference>
<keyword evidence="7" id="KW-1185">Reference proteome</keyword>
<dbReference type="SUPFAM" id="SSF88659">
    <property type="entry name" value="Sigma3 and sigma4 domains of RNA polymerase sigma factors"/>
    <property type="match status" value="1"/>
</dbReference>
<dbReference type="Pfam" id="PF04542">
    <property type="entry name" value="Sigma70_r2"/>
    <property type="match status" value="1"/>
</dbReference>
<dbReference type="InterPro" id="IPR000792">
    <property type="entry name" value="Tscrpt_reg_LuxR_C"/>
</dbReference>
<keyword evidence="4" id="KW-0804">Transcription</keyword>
<keyword evidence="3" id="KW-0731">Sigma factor</keyword>
<dbReference type="Gene3D" id="1.10.1740.10">
    <property type="match status" value="1"/>
</dbReference>
<dbReference type="Gene3D" id="1.10.10.10">
    <property type="entry name" value="Winged helix-like DNA-binding domain superfamily/Winged helix DNA-binding domain"/>
    <property type="match status" value="1"/>
</dbReference>
<dbReference type="InterPro" id="IPR013324">
    <property type="entry name" value="RNA_pol_sigma_r3/r4-like"/>
</dbReference>
<dbReference type="RefSeq" id="WP_109625945.1">
    <property type="nucleotide sequence ID" value="NZ_JANKBI010000019.1"/>
</dbReference>
<dbReference type="InterPro" id="IPR039425">
    <property type="entry name" value="RNA_pol_sigma-70-like"/>
</dbReference>
<evidence type="ECO:0000256" key="1">
    <source>
        <dbReference type="ARBA" id="ARBA00010641"/>
    </source>
</evidence>
<evidence type="ECO:0000256" key="3">
    <source>
        <dbReference type="ARBA" id="ARBA00023082"/>
    </source>
</evidence>
<sequence>MEHEREIASRAVKGDREAFGRLYELVYKDLYRFALYMLKNCQDAQDMVSEAVTDAYAGIQALRNPEVFRAWIFKILANKCRRKLKEYAGRTEELPGDLPVFPRDTSEDMDVRNAFLRLTEEERLILSLSLFGGYSSREIAETLNLNDNTVRSKQSRALKKMQNELEGRKGGI</sequence>
<reference evidence="6 7" key="1">
    <citation type="submission" date="2018-05" db="EMBL/GenBank/DDBJ databases">
        <authorList>
            <person name="Goeker M."/>
            <person name="Huntemann M."/>
            <person name="Clum A."/>
            <person name="Pillay M."/>
            <person name="Palaniappan K."/>
            <person name="Varghese N."/>
            <person name="Mikhailova N."/>
            <person name="Stamatis D."/>
            <person name="Reddy T."/>
            <person name="Daum C."/>
            <person name="Shapiro N."/>
            <person name="Ivanova N."/>
            <person name="Kyrpides N."/>
            <person name="Woyke T."/>
        </authorList>
    </citation>
    <scope>NUCLEOTIDE SEQUENCE [LARGE SCALE GENOMIC DNA]</scope>
    <source>
        <strain evidence="6 7">DSM 26524</strain>
    </source>
</reference>
<dbReference type="PROSITE" id="PS00622">
    <property type="entry name" value="HTH_LUXR_1"/>
    <property type="match status" value="1"/>
</dbReference>
<gene>
    <name evidence="6" type="ORF">C7383_104258</name>
</gene>
<proteinExistence type="inferred from homology"/>
<name>A0AB73T632_9FIRM</name>
<dbReference type="GO" id="GO:0003677">
    <property type="term" value="F:DNA binding"/>
    <property type="evidence" value="ECO:0007669"/>
    <property type="project" value="InterPro"/>
</dbReference>
<dbReference type="InterPro" id="IPR014284">
    <property type="entry name" value="RNA_pol_sigma-70_dom"/>
</dbReference>
<dbReference type="InterPro" id="IPR013325">
    <property type="entry name" value="RNA_pol_sigma_r2"/>
</dbReference>
<dbReference type="Proteomes" id="UP000245412">
    <property type="component" value="Unassembled WGS sequence"/>
</dbReference>
<dbReference type="GO" id="GO:0016987">
    <property type="term" value="F:sigma factor activity"/>
    <property type="evidence" value="ECO:0007669"/>
    <property type="project" value="UniProtKB-KW"/>
</dbReference>
<dbReference type="InterPro" id="IPR013249">
    <property type="entry name" value="RNA_pol_sigma70_r4_t2"/>
</dbReference>
<accession>A0AB73T632</accession>